<dbReference type="RefSeq" id="WP_076473223.1">
    <property type="nucleotide sequence ID" value="NZ_FTNF01000021.1"/>
</dbReference>
<dbReference type="OrthoDB" id="9777306at2"/>
<dbReference type="InterPro" id="IPR008979">
    <property type="entry name" value="Galactose-bd-like_sf"/>
</dbReference>
<accession>A0A1N7E7F6</accession>
<organism evidence="1 2">
    <name type="scientific">Micromonospora avicenniae</name>
    <dbReference type="NCBI Taxonomy" id="1198245"/>
    <lineage>
        <taxon>Bacteria</taxon>
        <taxon>Bacillati</taxon>
        <taxon>Actinomycetota</taxon>
        <taxon>Actinomycetes</taxon>
        <taxon>Micromonosporales</taxon>
        <taxon>Micromonosporaceae</taxon>
        <taxon>Micromonospora</taxon>
    </lineage>
</organism>
<proteinExistence type="predicted"/>
<dbReference type="AlphaFoldDB" id="A0A1N7E7F6"/>
<evidence type="ECO:0000313" key="2">
    <source>
        <dbReference type="Proteomes" id="UP000186004"/>
    </source>
</evidence>
<protein>
    <submittedName>
        <fullName evidence="1">Uncharacterized protein</fullName>
    </submittedName>
</protein>
<dbReference type="Proteomes" id="UP000186004">
    <property type="component" value="Unassembled WGS sequence"/>
</dbReference>
<reference evidence="1 2" key="1">
    <citation type="submission" date="2017-01" db="EMBL/GenBank/DDBJ databases">
        <authorList>
            <person name="Mah S.A."/>
            <person name="Swanson W.J."/>
            <person name="Moy G.W."/>
            <person name="Vacquier V.D."/>
        </authorList>
    </citation>
    <scope>NUCLEOTIDE SEQUENCE [LARGE SCALE GENOMIC DNA]</scope>
    <source>
        <strain evidence="1 2">DSM 45758</strain>
    </source>
</reference>
<name>A0A1N7E7F6_9ACTN</name>
<keyword evidence="2" id="KW-1185">Reference proteome</keyword>
<dbReference type="EMBL" id="FTNF01000021">
    <property type="protein sequence ID" value="SIR83956.1"/>
    <property type="molecule type" value="Genomic_DNA"/>
</dbReference>
<dbReference type="Gene3D" id="2.60.120.430">
    <property type="entry name" value="Galactose-binding lectin"/>
    <property type="match status" value="1"/>
</dbReference>
<dbReference type="SUPFAM" id="SSF49785">
    <property type="entry name" value="Galactose-binding domain-like"/>
    <property type="match status" value="1"/>
</dbReference>
<gene>
    <name evidence="1" type="ORF">SAMN05444858_12135</name>
</gene>
<evidence type="ECO:0000313" key="1">
    <source>
        <dbReference type="EMBL" id="SIR83956.1"/>
    </source>
</evidence>
<sequence length="92" mass="9462">MTGQTPATLRLDVPAGAHQVALLAGDAGFATDAMTVSSEGRTLAHLTDPAPTGQFAWLTFPVDAGADGRAVDLGFAADNTGQYWRFAALVLS</sequence>